<accession>A0ABQ3K6J7</accession>
<keyword evidence="7" id="KW-1185">Reference proteome</keyword>
<evidence type="ECO:0000256" key="2">
    <source>
        <dbReference type="ARBA" id="ARBA00022598"/>
    </source>
</evidence>
<dbReference type="Gene3D" id="3.30.590.20">
    <property type="match status" value="1"/>
</dbReference>
<name>A0ABQ3K6J7_9PSEU</name>
<dbReference type="PANTHER" id="PTHR34378">
    <property type="entry name" value="GLUTAMATE--CYSTEINE LIGASE, CHLOROPLASTIC"/>
    <property type="match status" value="1"/>
</dbReference>
<dbReference type="EMBL" id="BNAW01000005">
    <property type="protein sequence ID" value="GHG03123.1"/>
    <property type="molecule type" value="Genomic_DNA"/>
</dbReference>
<evidence type="ECO:0000256" key="3">
    <source>
        <dbReference type="ARBA" id="ARBA00022741"/>
    </source>
</evidence>
<dbReference type="EC" id="6.3.2.2" evidence="1"/>
<evidence type="ECO:0000256" key="4">
    <source>
        <dbReference type="ARBA" id="ARBA00022840"/>
    </source>
</evidence>
<evidence type="ECO:0000256" key="1">
    <source>
        <dbReference type="ARBA" id="ARBA00012220"/>
    </source>
</evidence>
<dbReference type="PANTHER" id="PTHR34378:SF1">
    <property type="entry name" value="GLUTAMATE--CYSTEINE LIGASE, CHLOROPLASTIC"/>
    <property type="match status" value="1"/>
</dbReference>
<keyword evidence="2" id="KW-0436">Ligase</keyword>
<dbReference type="InterPro" id="IPR035434">
    <property type="entry name" value="GCL_bact_plant"/>
</dbReference>
<dbReference type="SUPFAM" id="SSF55931">
    <property type="entry name" value="Glutamine synthetase/guanido kinase"/>
    <property type="match status" value="1"/>
</dbReference>
<dbReference type="InterPro" id="IPR006336">
    <property type="entry name" value="GCS2"/>
</dbReference>
<sequence>MPGHRSVADRPRRAAEPLDDVVRRMFRPGRGWRVGAEAELIPAFPDGSAVPPRVLAALFDRRFTEAARPSFEPGGQLELSPPPRASVADLVGALRELLAHAAALAASAGVTLTASGTDPDRCCAQVPLRLTTARYLAMQRQFDRAGPDGRRMMRLTASLQVAVDLQRGAAGREQWLVANLAGPALTAAFANSPRLDGASAGMPGARTRIWQGIDPSRTGYDGRHLDPADPVGAYTAFASAAARLPIPEAAAGAYHLSTLFPPVRPRGGYLEVRYLDAQPPERIATAVTTLAVLLLEPAARRAALELLLPGIGRMPELWSLAARGRVPETDALLGIAAAGRRRMPRGFLPR</sequence>
<dbReference type="Pfam" id="PF04107">
    <property type="entry name" value="GCS2"/>
    <property type="match status" value="1"/>
</dbReference>
<organism evidence="6 7">
    <name type="scientific">Amycolatopsis bullii</name>
    <dbReference type="NCBI Taxonomy" id="941987"/>
    <lineage>
        <taxon>Bacteria</taxon>
        <taxon>Bacillati</taxon>
        <taxon>Actinomycetota</taxon>
        <taxon>Actinomycetes</taxon>
        <taxon>Pseudonocardiales</taxon>
        <taxon>Pseudonocardiaceae</taxon>
        <taxon>Amycolatopsis</taxon>
    </lineage>
</organism>
<keyword evidence="4" id="KW-0067">ATP-binding</keyword>
<protein>
    <recommendedName>
        <fullName evidence="1">glutamate--cysteine ligase</fullName>
        <ecNumber evidence="1">6.3.2.2</ecNumber>
    </recommendedName>
</protein>
<evidence type="ECO:0000256" key="5">
    <source>
        <dbReference type="ARBA" id="ARBA00048819"/>
    </source>
</evidence>
<evidence type="ECO:0000313" key="6">
    <source>
        <dbReference type="EMBL" id="GHG03123.1"/>
    </source>
</evidence>
<dbReference type="InterPro" id="IPR014746">
    <property type="entry name" value="Gln_synth/guanido_kin_cat_dom"/>
</dbReference>
<evidence type="ECO:0000313" key="7">
    <source>
        <dbReference type="Proteomes" id="UP000649955"/>
    </source>
</evidence>
<proteinExistence type="predicted"/>
<dbReference type="Proteomes" id="UP000649955">
    <property type="component" value="Unassembled WGS sequence"/>
</dbReference>
<comment type="catalytic activity">
    <reaction evidence="5">
        <text>L-cysteine + L-glutamate + ATP = gamma-L-glutamyl-L-cysteine + ADP + phosphate + H(+)</text>
        <dbReference type="Rhea" id="RHEA:13285"/>
        <dbReference type="ChEBI" id="CHEBI:15378"/>
        <dbReference type="ChEBI" id="CHEBI:29985"/>
        <dbReference type="ChEBI" id="CHEBI:30616"/>
        <dbReference type="ChEBI" id="CHEBI:35235"/>
        <dbReference type="ChEBI" id="CHEBI:43474"/>
        <dbReference type="ChEBI" id="CHEBI:58173"/>
        <dbReference type="ChEBI" id="CHEBI:456216"/>
        <dbReference type="EC" id="6.3.2.2"/>
    </reaction>
</comment>
<gene>
    <name evidence="6" type="ORF">GCM10017567_18250</name>
</gene>
<keyword evidence="3" id="KW-0547">Nucleotide-binding</keyword>
<comment type="caution">
    <text evidence="6">The sequence shown here is derived from an EMBL/GenBank/DDBJ whole genome shotgun (WGS) entry which is preliminary data.</text>
</comment>
<reference evidence="7" key="1">
    <citation type="journal article" date="2019" name="Int. J. Syst. Evol. Microbiol.">
        <title>The Global Catalogue of Microorganisms (GCM) 10K type strain sequencing project: providing services to taxonomists for standard genome sequencing and annotation.</title>
        <authorList>
            <consortium name="The Broad Institute Genomics Platform"/>
            <consortium name="The Broad Institute Genome Sequencing Center for Infectious Disease"/>
            <person name="Wu L."/>
            <person name="Ma J."/>
        </authorList>
    </citation>
    <scope>NUCLEOTIDE SEQUENCE [LARGE SCALE GENOMIC DNA]</scope>
    <source>
        <strain evidence="7">CGMCC 4.7680</strain>
    </source>
</reference>